<dbReference type="EMBL" id="KZ994914">
    <property type="protein sequence ID" value="RKO91760.1"/>
    <property type="molecule type" value="Genomic_DNA"/>
</dbReference>
<gene>
    <name evidence="2" type="ORF">BDK51DRAFT_37499</name>
</gene>
<protein>
    <submittedName>
        <fullName evidence="2">Uncharacterized protein</fullName>
    </submittedName>
</protein>
<feature type="region of interest" description="Disordered" evidence="1">
    <location>
        <begin position="1"/>
        <end position="51"/>
    </location>
</feature>
<sequence>MGWAKGRSFPPAENDSAGVPDDPNWAPRSHTNGASRNQPPTRHPPLYPPRSRVNIITNRITPLEHFFNRSDELLLPLVERVRDDAWLANEALFDAPADDALVDRTESLAAPMGVVRVLLSGRSNGVYPAQGDAKIEKRRGGGGEAGAAEKAGGLALRTRVAMSQEDDAVGVVHWALRNPWRRRGPADDDVEAQHAQPIDAGARLGGEKFRELRPRLLGSGGDVLTCREVEGYLHFVGARRALNRNGAHGG</sequence>
<feature type="compositionally biased region" description="Polar residues" evidence="1">
    <location>
        <begin position="29"/>
        <end position="38"/>
    </location>
</feature>
<name>A0A4P9WKQ9_9FUNG</name>
<dbReference type="AlphaFoldDB" id="A0A4P9WKQ9"/>
<keyword evidence="3" id="KW-1185">Reference proteome</keyword>
<organism evidence="2 3">
    <name type="scientific">Blyttiomyces helicus</name>
    <dbReference type="NCBI Taxonomy" id="388810"/>
    <lineage>
        <taxon>Eukaryota</taxon>
        <taxon>Fungi</taxon>
        <taxon>Fungi incertae sedis</taxon>
        <taxon>Chytridiomycota</taxon>
        <taxon>Chytridiomycota incertae sedis</taxon>
        <taxon>Chytridiomycetes</taxon>
        <taxon>Chytridiomycetes incertae sedis</taxon>
        <taxon>Blyttiomyces</taxon>
    </lineage>
</organism>
<evidence type="ECO:0000256" key="1">
    <source>
        <dbReference type="SAM" id="MobiDB-lite"/>
    </source>
</evidence>
<evidence type="ECO:0000313" key="2">
    <source>
        <dbReference type="EMBL" id="RKO91760.1"/>
    </source>
</evidence>
<accession>A0A4P9WKQ9</accession>
<proteinExistence type="predicted"/>
<evidence type="ECO:0000313" key="3">
    <source>
        <dbReference type="Proteomes" id="UP000269721"/>
    </source>
</evidence>
<reference evidence="3" key="1">
    <citation type="journal article" date="2018" name="Nat. Microbiol.">
        <title>Leveraging single-cell genomics to expand the fungal tree of life.</title>
        <authorList>
            <person name="Ahrendt S.R."/>
            <person name="Quandt C.A."/>
            <person name="Ciobanu D."/>
            <person name="Clum A."/>
            <person name="Salamov A."/>
            <person name="Andreopoulos B."/>
            <person name="Cheng J.F."/>
            <person name="Woyke T."/>
            <person name="Pelin A."/>
            <person name="Henrissat B."/>
            <person name="Reynolds N.K."/>
            <person name="Benny G.L."/>
            <person name="Smith M.E."/>
            <person name="James T.Y."/>
            <person name="Grigoriev I.V."/>
        </authorList>
    </citation>
    <scope>NUCLEOTIDE SEQUENCE [LARGE SCALE GENOMIC DNA]</scope>
</reference>
<dbReference type="Proteomes" id="UP000269721">
    <property type="component" value="Unassembled WGS sequence"/>
</dbReference>